<accession>A0A392NNV2</accession>
<name>A0A392NNV2_9FABA</name>
<evidence type="ECO:0000313" key="2">
    <source>
        <dbReference type="EMBL" id="MCI00165.1"/>
    </source>
</evidence>
<evidence type="ECO:0000313" key="3">
    <source>
        <dbReference type="Proteomes" id="UP000265520"/>
    </source>
</evidence>
<feature type="transmembrane region" description="Helical" evidence="1">
    <location>
        <begin position="12"/>
        <end position="32"/>
    </location>
</feature>
<feature type="non-terminal residue" evidence="2">
    <location>
        <position position="80"/>
    </location>
</feature>
<dbReference type="AlphaFoldDB" id="A0A392NNV2"/>
<keyword evidence="3" id="KW-1185">Reference proteome</keyword>
<evidence type="ECO:0000256" key="1">
    <source>
        <dbReference type="SAM" id="Phobius"/>
    </source>
</evidence>
<sequence>MGNTEFKKKKGFGAKWVWIVVPLIAAIVAIAVSSKTSSKISLFGVIGSTTVRSAIVGAETLDARSDPQTRLGGPVGRILV</sequence>
<keyword evidence="1" id="KW-0812">Transmembrane</keyword>
<dbReference type="Proteomes" id="UP000265520">
    <property type="component" value="Unassembled WGS sequence"/>
</dbReference>
<dbReference type="EMBL" id="LXQA010042404">
    <property type="protein sequence ID" value="MCI00165.1"/>
    <property type="molecule type" value="Genomic_DNA"/>
</dbReference>
<keyword evidence="1" id="KW-0472">Membrane</keyword>
<reference evidence="2 3" key="1">
    <citation type="journal article" date="2018" name="Front. Plant Sci.">
        <title>Red Clover (Trifolium pratense) and Zigzag Clover (T. medium) - A Picture of Genomic Similarities and Differences.</title>
        <authorList>
            <person name="Dluhosova J."/>
            <person name="Istvanek J."/>
            <person name="Nedelnik J."/>
            <person name="Repkova J."/>
        </authorList>
    </citation>
    <scope>NUCLEOTIDE SEQUENCE [LARGE SCALE GENOMIC DNA]</scope>
    <source>
        <strain evidence="3">cv. 10/8</strain>
        <tissue evidence="2">Leaf</tissue>
    </source>
</reference>
<organism evidence="2 3">
    <name type="scientific">Trifolium medium</name>
    <dbReference type="NCBI Taxonomy" id="97028"/>
    <lineage>
        <taxon>Eukaryota</taxon>
        <taxon>Viridiplantae</taxon>
        <taxon>Streptophyta</taxon>
        <taxon>Embryophyta</taxon>
        <taxon>Tracheophyta</taxon>
        <taxon>Spermatophyta</taxon>
        <taxon>Magnoliopsida</taxon>
        <taxon>eudicotyledons</taxon>
        <taxon>Gunneridae</taxon>
        <taxon>Pentapetalae</taxon>
        <taxon>rosids</taxon>
        <taxon>fabids</taxon>
        <taxon>Fabales</taxon>
        <taxon>Fabaceae</taxon>
        <taxon>Papilionoideae</taxon>
        <taxon>50 kb inversion clade</taxon>
        <taxon>NPAAA clade</taxon>
        <taxon>Hologalegina</taxon>
        <taxon>IRL clade</taxon>
        <taxon>Trifolieae</taxon>
        <taxon>Trifolium</taxon>
    </lineage>
</organism>
<keyword evidence="1" id="KW-1133">Transmembrane helix</keyword>
<protein>
    <submittedName>
        <fullName evidence="2">Endoplasmic oxidoreductin-1-like</fullName>
    </submittedName>
</protein>
<proteinExistence type="predicted"/>
<comment type="caution">
    <text evidence="2">The sequence shown here is derived from an EMBL/GenBank/DDBJ whole genome shotgun (WGS) entry which is preliminary data.</text>
</comment>